<dbReference type="PROSITE" id="PS51462">
    <property type="entry name" value="NUDIX"/>
    <property type="match status" value="1"/>
</dbReference>
<sequence length="159" mass="18661">MYKYTLGFIKRKDEVLMLNREKNPWKGCWNGLGGKVDAHESMIDCIQREIMEETSIDLSVSQFQDKGVLTWNTFDALGQGLHIYLIEVADDFIYPTPQVVSEGILDWKKIEWLSDTENYGVAHNIPYFLPTVIHDQNRYHYHCTFNERILISVTKERMI</sequence>
<gene>
    <name evidence="7" type="ORF">QJ521_06340</name>
</gene>
<evidence type="ECO:0000256" key="3">
    <source>
        <dbReference type="ARBA" id="ARBA00022723"/>
    </source>
</evidence>
<keyword evidence="3" id="KW-0479">Metal-binding</keyword>
<proteinExistence type="inferred from homology"/>
<feature type="domain" description="Nudix hydrolase" evidence="6">
    <location>
        <begin position="1"/>
        <end position="134"/>
    </location>
</feature>
<keyword evidence="5" id="KW-0460">Magnesium</keyword>
<dbReference type="PANTHER" id="PTHR43758:SF2">
    <property type="entry name" value="OXIDIZED PURINE NUCLEOSIDE TRIPHOSPHATE HYDROLASE"/>
    <property type="match status" value="1"/>
</dbReference>
<evidence type="ECO:0000256" key="1">
    <source>
        <dbReference type="ARBA" id="ARBA00001946"/>
    </source>
</evidence>
<evidence type="ECO:0000313" key="8">
    <source>
        <dbReference type="Proteomes" id="UP001431532"/>
    </source>
</evidence>
<dbReference type="GO" id="GO:0005737">
    <property type="term" value="C:cytoplasm"/>
    <property type="evidence" value="ECO:0007669"/>
    <property type="project" value="TreeGrafter"/>
</dbReference>
<dbReference type="InterPro" id="IPR015797">
    <property type="entry name" value="NUDIX_hydrolase-like_dom_sf"/>
</dbReference>
<reference evidence="7" key="1">
    <citation type="submission" date="2023-05" db="EMBL/GenBank/DDBJ databases">
        <title>Mariniplasma microaerophilum sp. nov., a novel anaerobic mollicute isolated from terrestrial mud volcano, Taman Peninsula, Russia.</title>
        <authorList>
            <person name="Khomyakova M.A."/>
            <person name="Merkel A.Y."/>
            <person name="Slobodkin A.I."/>
        </authorList>
    </citation>
    <scope>NUCLEOTIDE SEQUENCE</scope>
    <source>
        <strain evidence="7">M4Ah</strain>
    </source>
</reference>
<dbReference type="CDD" id="cd18886">
    <property type="entry name" value="NUDIX_MutT_Nudt1"/>
    <property type="match status" value="1"/>
</dbReference>
<evidence type="ECO:0000256" key="4">
    <source>
        <dbReference type="ARBA" id="ARBA00022801"/>
    </source>
</evidence>
<dbReference type="PANTHER" id="PTHR43758">
    <property type="entry name" value="7,8-DIHYDRO-8-OXOGUANINE TRIPHOSPHATASE"/>
    <property type="match status" value="1"/>
</dbReference>
<keyword evidence="4" id="KW-0378">Hydrolase</keyword>
<evidence type="ECO:0000256" key="2">
    <source>
        <dbReference type="ARBA" id="ARBA00005582"/>
    </source>
</evidence>
<dbReference type="AlphaFoldDB" id="A0AAW6UC06"/>
<name>A0AAW6UC06_9MOLU</name>
<dbReference type="GO" id="GO:0046872">
    <property type="term" value="F:metal ion binding"/>
    <property type="evidence" value="ECO:0007669"/>
    <property type="project" value="UniProtKB-KW"/>
</dbReference>
<keyword evidence="8" id="KW-1185">Reference proteome</keyword>
<dbReference type="GO" id="GO:0016818">
    <property type="term" value="F:hydrolase activity, acting on acid anhydrides, in phosphorus-containing anhydrides"/>
    <property type="evidence" value="ECO:0007669"/>
    <property type="project" value="TreeGrafter"/>
</dbReference>
<dbReference type="Gene3D" id="3.90.79.10">
    <property type="entry name" value="Nucleoside Triphosphate Pyrophosphohydrolase"/>
    <property type="match status" value="1"/>
</dbReference>
<comment type="cofactor">
    <cofactor evidence="1">
        <name>Mg(2+)</name>
        <dbReference type="ChEBI" id="CHEBI:18420"/>
    </cofactor>
</comment>
<dbReference type="Pfam" id="PF00293">
    <property type="entry name" value="NUDIX"/>
    <property type="match status" value="1"/>
</dbReference>
<evidence type="ECO:0000313" key="7">
    <source>
        <dbReference type="EMBL" id="MDI6453174.1"/>
    </source>
</evidence>
<dbReference type="Proteomes" id="UP001431532">
    <property type="component" value="Unassembled WGS sequence"/>
</dbReference>
<comment type="similarity">
    <text evidence="2">Belongs to the Nudix hydrolase family.</text>
</comment>
<dbReference type="EMBL" id="JASCXW010000019">
    <property type="protein sequence ID" value="MDI6453174.1"/>
    <property type="molecule type" value="Genomic_DNA"/>
</dbReference>
<evidence type="ECO:0000259" key="6">
    <source>
        <dbReference type="PROSITE" id="PS51462"/>
    </source>
</evidence>
<organism evidence="7 8">
    <name type="scientific">Peloplasma aerotolerans</name>
    <dbReference type="NCBI Taxonomy" id="3044389"/>
    <lineage>
        <taxon>Bacteria</taxon>
        <taxon>Bacillati</taxon>
        <taxon>Mycoplasmatota</taxon>
        <taxon>Mollicutes</taxon>
        <taxon>Acholeplasmatales</taxon>
        <taxon>Acholeplasmataceae</taxon>
        <taxon>Peloplasma</taxon>
    </lineage>
</organism>
<comment type="caution">
    <text evidence="7">The sequence shown here is derived from an EMBL/GenBank/DDBJ whole genome shotgun (WGS) entry which is preliminary data.</text>
</comment>
<dbReference type="SUPFAM" id="SSF55811">
    <property type="entry name" value="Nudix"/>
    <property type="match status" value="1"/>
</dbReference>
<evidence type="ECO:0000256" key="5">
    <source>
        <dbReference type="ARBA" id="ARBA00022842"/>
    </source>
</evidence>
<dbReference type="RefSeq" id="WP_282839604.1">
    <property type="nucleotide sequence ID" value="NZ_JASCXW010000019.1"/>
</dbReference>
<dbReference type="InterPro" id="IPR000086">
    <property type="entry name" value="NUDIX_hydrolase_dom"/>
</dbReference>
<protein>
    <submittedName>
        <fullName evidence="7">8-oxo-dGTP diphosphatase</fullName>
    </submittedName>
</protein>
<accession>A0AAW6UC06</accession>